<keyword evidence="1" id="KW-1133">Transmembrane helix</keyword>
<dbReference type="Pfam" id="PF04474">
    <property type="entry name" value="DUF554"/>
    <property type="match status" value="1"/>
</dbReference>
<organism evidence="2 3">
    <name type="scientific">Carboxydichorda subterranea</name>
    <dbReference type="NCBI Taxonomy" id="3109565"/>
    <lineage>
        <taxon>Bacteria</taxon>
        <taxon>Bacillati</taxon>
        <taxon>Bacillota</taxon>
        <taxon>Limnochordia</taxon>
        <taxon>Limnochordales</taxon>
        <taxon>Geochordaceae</taxon>
        <taxon>Carboxydichorda</taxon>
    </lineage>
</organism>
<feature type="transmembrane region" description="Helical" evidence="1">
    <location>
        <begin position="32"/>
        <end position="50"/>
    </location>
</feature>
<dbReference type="RefSeq" id="WP_324717473.1">
    <property type="nucleotide sequence ID" value="NZ_CP141615.1"/>
</dbReference>
<dbReference type="PANTHER" id="PTHR36111:SF2">
    <property type="entry name" value="INNER MEMBRANE PROTEIN"/>
    <property type="match status" value="1"/>
</dbReference>
<evidence type="ECO:0000313" key="3">
    <source>
        <dbReference type="Proteomes" id="UP001332192"/>
    </source>
</evidence>
<keyword evidence="1" id="KW-0472">Membrane</keyword>
<dbReference type="EMBL" id="CP141615">
    <property type="protein sequence ID" value="WRP18202.1"/>
    <property type="molecule type" value="Genomic_DNA"/>
</dbReference>
<feature type="transmembrane region" description="Helical" evidence="1">
    <location>
        <begin position="108"/>
        <end position="130"/>
    </location>
</feature>
<accession>A0ABZ1C1L0</accession>
<dbReference type="Proteomes" id="UP001332192">
    <property type="component" value="Chromosome"/>
</dbReference>
<keyword evidence="1" id="KW-0812">Transmembrane</keyword>
<name>A0ABZ1C1L0_9FIRM</name>
<feature type="transmembrane region" description="Helical" evidence="1">
    <location>
        <begin position="187"/>
        <end position="209"/>
    </location>
</feature>
<sequence length="242" mass="25009">MTGTLVNVGTVIAGSTIGLVLRKRLSRDGTTAAMQGVGLVTLFVGIQMAWEALVTGEPERVSLLPILLSLALGGYLGDRAGIEAWLERMGRRVEEAVERRWGQQDGHFARAFVASSLLFVVGPMTVVGSFNDGMFGDYRVLLTKAVMDGIASTAFAATLGPGVLLSAGTILVYQGALTAAGAIAGRALDPVSLAAISAAGGLVIAGIGFNLLEAARVRTGNLLPALALAPLLAWLWRALGLP</sequence>
<feature type="transmembrane region" description="Helical" evidence="1">
    <location>
        <begin position="62"/>
        <end position="82"/>
    </location>
</feature>
<evidence type="ECO:0000256" key="1">
    <source>
        <dbReference type="SAM" id="Phobius"/>
    </source>
</evidence>
<dbReference type="PANTHER" id="PTHR36111">
    <property type="entry name" value="INNER MEMBRANE PROTEIN-RELATED"/>
    <property type="match status" value="1"/>
</dbReference>
<gene>
    <name evidence="2" type="ORF">U7230_04130</name>
</gene>
<keyword evidence="3" id="KW-1185">Reference proteome</keyword>
<protein>
    <submittedName>
        <fullName evidence="2">DUF554 domain-containing protein</fullName>
    </submittedName>
</protein>
<proteinExistence type="predicted"/>
<evidence type="ECO:0000313" key="2">
    <source>
        <dbReference type="EMBL" id="WRP18202.1"/>
    </source>
</evidence>
<reference evidence="2 3" key="1">
    <citation type="journal article" date="2024" name="Front. Microbiol.">
        <title>Novel thermophilic genera Geochorda gen. nov. and Carboxydochorda gen. nov. from the deep terrestrial subsurface reveal the ecophysiological diversity in the class Limnochordia.</title>
        <authorList>
            <person name="Karnachuk O.V."/>
            <person name="Lukina A.P."/>
            <person name="Avakyan M.R."/>
            <person name="Kadnikov V.V."/>
            <person name="Begmatov S."/>
            <person name="Beletsky A.V."/>
            <person name="Vlasova K.G."/>
            <person name="Novikov A.A."/>
            <person name="Shcherbakova V.A."/>
            <person name="Mardanov A.V."/>
            <person name="Ravin N.V."/>
        </authorList>
    </citation>
    <scope>NUCLEOTIDE SEQUENCE [LARGE SCALE GENOMIC DNA]</scope>
    <source>
        <strain evidence="2 3">L945</strain>
    </source>
</reference>
<feature type="transmembrane region" description="Helical" evidence="1">
    <location>
        <begin position="150"/>
        <end position="175"/>
    </location>
</feature>
<feature type="transmembrane region" description="Helical" evidence="1">
    <location>
        <begin position="221"/>
        <end position="239"/>
    </location>
</feature>
<dbReference type="InterPro" id="IPR007563">
    <property type="entry name" value="DUF554"/>
</dbReference>